<dbReference type="Gene3D" id="3.40.50.720">
    <property type="entry name" value="NAD(P)-binding Rossmann-like Domain"/>
    <property type="match status" value="1"/>
</dbReference>
<dbReference type="Pfam" id="PF10727">
    <property type="entry name" value="Rossmann-like"/>
    <property type="match status" value="1"/>
</dbReference>
<keyword evidence="4" id="KW-1185">Reference proteome</keyword>
<dbReference type="PANTHER" id="PTHR40459:SF1">
    <property type="entry name" value="CONSERVED HYPOTHETICAL ALANINE AND LEUCINE RICH PROTEIN"/>
    <property type="match status" value="1"/>
</dbReference>
<dbReference type="SUPFAM" id="SSF51735">
    <property type="entry name" value="NAD(P)-binding Rossmann-fold domains"/>
    <property type="match status" value="1"/>
</dbReference>
<dbReference type="AlphaFoldDB" id="A0A0F4ET46"/>
<gene>
    <name evidence="3" type="ORF">MLPM_0229</name>
</gene>
<dbReference type="PATRIC" id="fig|480418.6.peg.5767"/>
<evidence type="ECO:0000313" key="4">
    <source>
        <dbReference type="Proteomes" id="UP000053699"/>
    </source>
</evidence>
<evidence type="ECO:0000313" key="3">
    <source>
        <dbReference type="EMBL" id="KJX75797.1"/>
    </source>
</evidence>
<dbReference type="InterPro" id="IPR037108">
    <property type="entry name" value="TM1727-like_C_sf"/>
</dbReference>
<evidence type="ECO:0000259" key="2">
    <source>
        <dbReference type="Pfam" id="PF10728"/>
    </source>
</evidence>
<dbReference type="InterPro" id="IPR008927">
    <property type="entry name" value="6-PGluconate_DH-like_C_sf"/>
</dbReference>
<comment type="caution">
    <text evidence="3">The sequence shown here is derived from an EMBL/GenBank/DDBJ whole genome shotgun (WGS) entry which is preliminary data.</text>
</comment>
<sequence>MVQFDGLHSVRLEAGVLSIGWVVTVLGVALERADHVVLACSVVFRVSRQRAQRRLPETSVASPARVASSARLLLLAVPDCELAGLVSGVAATSVVRPGMIVAYTSGANGGTILAQLGEDSCIPLGIHPAMTFTGSDEDLSRLPDTSFGITTTDEVGVGYAIAQSLVLEMGGQLFCVVKDARILCHAILDHVDNHIVTVFADALEALRVVLRGSELLELGVLPACGGEVVDDQFGNTAELIFGPLARAACENTAQRGQAALTRLVDRGDADAVAGHLVALMRIGPELAQAYRVNALRAAQCAHAPDDVVEAVAP</sequence>
<feature type="domain" description="Putative oxidoreductase/dehydrogenase Rossmann-like" evidence="1">
    <location>
        <begin position="6"/>
        <end position="128"/>
    </location>
</feature>
<accession>A0A0F4ET46</accession>
<protein>
    <submittedName>
        <fullName evidence="3">Uncharacterized protein</fullName>
    </submittedName>
</protein>
<proteinExistence type="predicted"/>
<dbReference type="Gene3D" id="1.10.1040.20">
    <property type="entry name" value="ProC-like, C-terminal domain"/>
    <property type="match status" value="1"/>
</dbReference>
<feature type="domain" description="DUF2520" evidence="2">
    <location>
        <begin position="147"/>
        <end position="295"/>
    </location>
</feature>
<dbReference type="Proteomes" id="UP000053699">
    <property type="component" value="Unassembled WGS sequence"/>
</dbReference>
<reference evidence="3 4" key="1">
    <citation type="journal article" date="2015" name="Proc. Natl. Acad. Sci. U.S.A.">
        <title>Insight into the evolution and origin of leprosy bacilli from the genome sequence of Mycobacterium lepromatosis.</title>
        <authorList>
            <person name="Singh P."/>
            <person name="Benjak A."/>
            <person name="Schuenemann V.J."/>
            <person name="Herbig A."/>
            <person name="Avanzi C."/>
            <person name="Busso P."/>
            <person name="Nieselt K."/>
            <person name="Krause J."/>
            <person name="Vera-Cabrera L."/>
            <person name="Cole S.T."/>
        </authorList>
    </citation>
    <scope>NUCLEOTIDE SEQUENCE [LARGE SCALE GENOMIC DNA]</scope>
    <source>
        <strain evidence="3 4">Mx1-22A</strain>
    </source>
</reference>
<dbReference type="InterPro" id="IPR036291">
    <property type="entry name" value="NAD(P)-bd_dom_sf"/>
</dbReference>
<dbReference type="STRING" id="480418.GCA_000975265_02035"/>
<dbReference type="Pfam" id="PF10728">
    <property type="entry name" value="DUF2520"/>
    <property type="match status" value="1"/>
</dbReference>
<evidence type="ECO:0000259" key="1">
    <source>
        <dbReference type="Pfam" id="PF10727"/>
    </source>
</evidence>
<dbReference type="InterPro" id="IPR019665">
    <property type="entry name" value="OxRdtase/DH_put_Rossmann_dom"/>
</dbReference>
<dbReference type="OrthoDB" id="8650434at2"/>
<dbReference type="InterPro" id="IPR018931">
    <property type="entry name" value="DUF2520"/>
</dbReference>
<name>A0A0F4ET46_9MYCO</name>
<dbReference type="EMBL" id="JRPY01000014">
    <property type="protein sequence ID" value="KJX75797.1"/>
    <property type="molecule type" value="Genomic_DNA"/>
</dbReference>
<dbReference type="PANTHER" id="PTHR40459">
    <property type="entry name" value="CONSERVED HYPOTHETICAL ALANINE AND LEUCINE RICH PROTEIN"/>
    <property type="match status" value="1"/>
</dbReference>
<organism evidence="3 4">
    <name type="scientific">Mycobacterium lepromatosis</name>
    <dbReference type="NCBI Taxonomy" id="480418"/>
    <lineage>
        <taxon>Bacteria</taxon>
        <taxon>Bacillati</taxon>
        <taxon>Actinomycetota</taxon>
        <taxon>Actinomycetes</taxon>
        <taxon>Mycobacteriales</taxon>
        <taxon>Mycobacteriaceae</taxon>
        <taxon>Mycobacterium</taxon>
    </lineage>
</organism>
<dbReference type="RefSeq" id="WP_045842339.1">
    <property type="nucleotide sequence ID" value="NZ_CP083405.1"/>
</dbReference>
<dbReference type="SUPFAM" id="SSF48179">
    <property type="entry name" value="6-phosphogluconate dehydrogenase C-terminal domain-like"/>
    <property type="match status" value="1"/>
</dbReference>